<feature type="region of interest" description="Disordered" evidence="1">
    <location>
        <begin position="1"/>
        <end position="58"/>
    </location>
</feature>
<proteinExistence type="predicted"/>
<dbReference type="Proteomes" id="UP000265520">
    <property type="component" value="Unassembled WGS sequence"/>
</dbReference>
<name>A0A392RS77_9FABA</name>
<sequence>PQPPPPSYAVPCHTVNHLPNLPSPLPQHQPHDVHAQGRPHDAQSEQPKAEPDACVSAS</sequence>
<accession>A0A392RS77</accession>
<comment type="caution">
    <text evidence="2">The sequence shown here is derived from an EMBL/GenBank/DDBJ whole genome shotgun (WGS) entry which is preliminary data.</text>
</comment>
<evidence type="ECO:0000256" key="1">
    <source>
        <dbReference type="SAM" id="MobiDB-lite"/>
    </source>
</evidence>
<reference evidence="2 3" key="1">
    <citation type="journal article" date="2018" name="Front. Plant Sci.">
        <title>Red Clover (Trifolium pratense) and Zigzag Clover (T. medium) - A Picture of Genomic Similarities and Differences.</title>
        <authorList>
            <person name="Dluhosova J."/>
            <person name="Istvanek J."/>
            <person name="Nedelnik J."/>
            <person name="Repkova J."/>
        </authorList>
    </citation>
    <scope>NUCLEOTIDE SEQUENCE [LARGE SCALE GENOMIC DNA]</scope>
    <source>
        <strain evidence="3">cv. 10/8</strain>
        <tissue evidence="2">Leaf</tissue>
    </source>
</reference>
<keyword evidence="3" id="KW-1185">Reference proteome</keyword>
<feature type="compositionally biased region" description="Basic and acidic residues" evidence="1">
    <location>
        <begin position="29"/>
        <end position="51"/>
    </location>
</feature>
<dbReference type="AlphaFoldDB" id="A0A392RS77"/>
<evidence type="ECO:0000313" key="2">
    <source>
        <dbReference type="EMBL" id="MCI38954.1"/>
    </source>
</evidence>
<protein>
    <submittedName>
        <fullName evidence="2">Uncharacterized protein</fullName>
    </submittedName>
</protein>
<dbReference type="EMBL" id="LXQA010261850">
    <property type="protein sequence ID" value="MCI38954.1"/>
    <property type="molecule type" value="Genomic_DNA"/>
</dbReference>
<organism evidence="2 3">
    <name type="scientific">Trifolium medium</name>
    <dbReference type="NCBI Taxonomy" id="97028"/>
    <lineage>
        <taxon>Eukaryota</taxon>
        <taxon>Viridiplantae</taxon>
        <taxon>Streptophyta</taxon>
        <taxon>Embryophyta</taxon>
        <taxon>Tracheophyta</taxon>
        <taxon>Spermatophyta</taxon>
        <taxon>Magnoliopsida</taxon>
        <taxon>eudicotyledons</taxon>
        <taxon>Gunneridae</taxon>
        <taxon>Pentapetalae</taxon>
        <taxon>rosids</taxon>
        <taxon>fabids</taxon>
        <taxon>Fabales</taxon>
        <taxon>Fabaceae</taxon>
        <taxon>Papilionoideae</taxon>
        <taxon>50 kb inversion clade</taxon>
        <taxon>NPAAA clade</taxon>
        <taxon>Hologalegina</taxon>
        <taxon>IRL clade</taxon>
        <taxon>Trifolieae</taxon>
        <taxon>Trifolium</taxon>
    </lineage>
</organism>
<feature type="non-terminal residue" evidence="2">
    <location>
        <position position="1"/>
    </location>
</feature>
<evidence type="ECO:0000313" key="3">
    <source>
        <dbReference type="Proteomes" id="UP000265520"/>
    </source>
</evidence>